<feature type="region of interest" description="Disordered" evidence="1">
    <location>
        <begin position="195"/>
        <end position="233"/>
    </location>
</feature>
<dbReference type="eggNOG" id="ENOG502RZEW">
    <property type="taxonomic scope" value="Eukaryota"/>
</dbReference>
<reference evidence="2" key="1">
    <citation type="submission" date="2005-10" db="EMBL/GenBank/DDBJ databases">
        <authorList>
            <person name="Loftus B.J."/>
            <person name="Nene V.M."/>
            <person name="Hannick L.I."/>
            <person name="Bidwell S."/>
            <person name="Haas B."/>
            <person name="Amedeo P."/>
            <person name="Orvis J."/>
            <person name="Wortman J.R."/>
            <person name="White O.R."/>
            <person name="Salzberg S."/>
            <person name="Shumway M."/>
            <person name="Koo H."/>
            <person name="Zhao Y."/>
            <person name="Holmes M."/>
            <person name="Miller J."/>
            <person name="Schatz M."/>
            <person name="Pop M."/>
            <person name="Pai G."/>
            <person name="Utterback T."/>
            <person name="Rogers Y.-H."/>
            <person name="Kravitz S."/>
            <person name="Fraser C.M."/>
        </authorList>
    </citation>
    <scope>NUCLEOTIDE SEQUENCE</scope>
    <source>
        <strain evidence="2">Liverpool</strain>
    </source>
</reference>
<reference evidence="2" key="3">
    <citation type="submission" date="2012-09" db="EMBL/GenBank/DDBJ databases">
        <authorList>
            <consortium name="VectorBase"/>
        </authorList>
    </citation>
    <scope>NUCLEOTIDE SEQUENCE</scope>
    <source>
        <strain evidence="2">Liverpool</strain>
    </source>
</reference>
<evidence type="ECO:0000313" key="2">
    <source>
        <dbReference type="EMBL" id="EAT42563.1"/>
    </source>
</evidence>
<organism evidence="2 3">
    <name type="scientific">Aedes aegypti</name>
    <name type="common">Yellowfever mosquito</name>
    <name type="synonym">Culex aegypti</name>
    <dbReference type="NCBI Taxonomy" id="7159"/>
    <lineage>
        <taxon>Eukaryota</taxon>
        <taxon>Metazoa</taxon>
        <taxon>Ecdysozoa</taxon>
        <taxon>Arthropoda</taxon>
        <taxon>Hexapoda</taxon>
        <taxon>Insecta</taxon>
        <taxon>Pterygota</taxon>
        <taxon>Neoptera</taxon>
        <taxon>Endopterygota</taxon>
        <taxon>Diptera</taxon>
        <taxon>Nematocera</taxon>
        <taxon>Culicoidea</taxon>
        <taxon>Culicidae</taxon>
        <taxon>Culicinae</taxon>
        <taxon>Aedini</taxon>
        <taxon>Aedes</taxon>
        <taxon>Stegomyia</taxon>
    </lineage>
</organism>
<dbReference type="EMBL" id="CH477365">
    <property type="protein sequence ID" value="EAT42563.1"/>
    <property type="molecule type" value="Genomic_DNA"/>
</dbReference>
<reference evidence="2" key="2">
    <citation type="journal article" date="2007" name="Science">
        <title>Genome sequence of Aedes aegypti, a major arbovirus vector.</title>
        <authorList>
            <person name="Nene V."/>
            <person name="Wortman J.R."/>
            <person name="Lawson D."/>
            <person name="Haas B."/>
            <person name="Kodira C."/>
            <person name="Tu Z.J."/>
            <person name="Loftus B."/>
            <person name="Xi Z."/>
            <person name="Megy K."/>
            <person name="Grabherr M."/>
            <person name="Ren Q."/>
            <person name="Zdobnov E.M."/>
            <person name="Lobo N.F."/>
            <person name="Campbell K.S."/>
            <person name="Brown S.E."/>
            <person name="Bonaldo M.F."/>
            <person name="Zhu J."/>
            <person name="Sinkins S.P."/>
            <person name="Hogenkamp D.G."/>
            <person name="Amedeo P."/>
            <person name="Arensburger P."/>
            <person name="Atkinson P.W."/>
            <person name="Bidwell S."/>
            <person name="Biedler J."/>
            <person name="Birney E."/>
            <person name="Bruggner R.V."/>
            <person name="Costas J."/>
            <person name="Coy M.R."/>
            <person name="Crabtree J."/>
            <person name="Crawford M."/>
            <person name="Debruyn B."/>
            <person name="Decaprio D."/>
            <person name="Eiglmeier K."/>
            <person name="Eisenstadt E."/>
            <person name="El-Dorry H."/>
            <person name="Gelbart W.M."/>
            <person name="Gomes S.L."/>
            <person name="Hammond M."/>
            <person name="Hannick L.I."/>
            <person name="Hogan J.R."/>
            <person name="Holmes M.H."/>
            <person name="Jaffe D."/>
            <person name="Johnston J.S."/>
            <person name="Kennedy R.C."/>
            <person name="Koo H."/>
            <person name="Kravitz S."/>
            <person name="Kriventseva E.V."/>
            <person name="Kulp D."/>
            <person name="Labutti K."/>
            <person name="Lee E."/>
            <person name="Li S."/>
            <person name="Lovin D.D."/>
            <person name="Mao C."/>
            <person name="Mauceli E."/>
            <person name="Menck C.F."/>
            <person name="Miller J.R."/>
            <person name="Montgomery P."/>
            <person name="Mori A."/>
            <person name="Nascimento A.L."/>
            <person name="Naveira H.F."/>
            <person name="Nusbaum C."/>
            <person name="O'leary S."/>
            <person name="Orvis J."/>
            <person name="Pertea M."/>
            <person name="Quesneville H."/>
            <person name="Reidenbach K.R."/>
            <person name="Rogers Y.H."/>
            <person name="Roth C.W."/>
            <person name="Schneider J.R."/>
            <person name="Schatz M."/>
            <person name="Shumway M."/>
            <person name="Stanke M."/>
            <person name="Stinson E.O."/>
            <person name="Tubio J.M."/>
            <person name="Vanzee J.P."/>
            <person name="Verjovski-Almeida S."/>
            <person name="Werner D."/>
            <person name="White O."/>
            <person name="Wyder S."/>
            <person name="Zeng Q."/>
            <person name="Zhao Q."/>
            <person name="Zhao Y."/>
            <person name="Hill C.A."/>
            <person name="Raikhel A.S."/>
            <person name="Soares M.B."/>
            <person name="Knudson D.L."/>
            <person name="Lee N.H."/>
            <person name="Galagan J."/>
            <person name="Salzberg S.L."/>
            <person name="Paulsen I.T."/>
            <person name="Dimopoulos G."/>
            <person name="Collins F.H."/>
            <person name="Birren B."/>
            <person name="Fraser-Liggett C.M."/>
            <person name="Severson D.W."/>
        </authorList>
    </citation>
    <scope>NUCLEOTIDE SEQUENCE [LARGE SCALE GENOMIC DNA]</scope>
    <source>
        <strain evidence="2">Liverpool</strain>
    </source>
</reference>
<feature type="region of interest" description="Disordered" evidence="1">
    <location>
        <begin position="302"/>
        <end position="324"/>
    </location>
</feature>
<sequence>MMEAPLPPHATLPIALVPLQKSSPERRITQKEIIAGEERPKFLTIKQVQDASQGGDDDKSQSSSSSSSKAQTQQRYIVETITMTTVTERRIIQKTQTDTEPPPVTTTIIAVTSGNETGSTAVPPSSATAVNASDLRSLQQKQLQQQKPGSGDATSAQQQQQPNAINSHYEIGKHKPLSTAQAISGILKGGKLWKNEHQQQTQHQLQQQHQQPKSQQQQQQQHSKRSVRFNEESTIREACCDGEVQSGLGEGEMGTGKPINYMSDTLKRHSSGLFHNALRPNSAVRQLFPSTVVHIGSVANSVTGGSPGGGGGGSGGGGGAGETDTIRRTIERNALRRSLIKYEPKKKLPVKDVTSLEERIRQLTCDIDEPIDEGADGEQGHDGDLNEMERRDSPAGEENPQQPKYIPDKSFSPSSSASSSSSGSNGSTYKKITDLFHRDRRHEKIPEADENPIVIIPQDCRCPAGPDIGMGVQIQGVHTQIHQPPQQRQADSRRQFLSTLAPLTACVAGQRDDLSYYTLAQPGDRNSMGSSQCTEYSLGDIDAALHDDDGKKVAPDVIAGTPGQESDELAAFVQQEGARTERLKKRYSAETSTSAPASGAGSDDDEHNDYGFNSRPTVRGIKPRFGSTNEILQQMQAQLATPTPPQSKSQTSAAPTQPIQSNTLPRPHTANSLQLAAAKQQITTHQHTASWSYYPVESAQTKAVAAVAAAATTGTNMVTAVDPHGNYYHIPAQARHSYHGQEAIYQNCAQLPAGNIQANTVHVQSQQIHTQHHAVHTAHHIHHANQAAYGKFARSPTRRPESPPPLRNYHQTMVLIPYNAETYERYTAQEQENYRRQHNIVEYQQVTQQTIRVPVGYPLPGMQLHVVAGRGALPPHYSTLPRLGSSSSASSVANAPTGTIPNASQGKPPAYTQYPVDKGGVKFTERGAPEGAASVQPSDVNSLLSPTSQGHGPPTQAVGPPASSANAIQSGGNTAQNTAAQGQGAVFYAMNV</sequence>
<feature type="compositionally biased region" description="Low complexity" evidence="1">
    <location>
        <begin position="198"/>
        <end position="221"/>
    </location>
</feature>
<feature type="compositionally biased region" description="Basic and acidic residues" evidence="1">
    <location>
        <begin position="378"/>
        <end position="394"/>
    </location>
</feature>
<evidence type="ECO:0000313" key="3">
    <source>
        <dbReference type="Proteomes" id="UP000682892"/>
    </source>
</evidence>
<dbReference type="VEuPathDB" id="VectorBase:AAEL026903"/>
<dbReference type="OMA" id="IYQNCAN"/>
<feature type="compositionally biased region" description="Low complexity" evidence="1">
    <location>
        <begin position="410"/>
        <end position="427"/>
    </location>
</feature>
<feature type="compositionally biased region" description="Polar residues" evidence="1">
    <location>
        <begin position="935"/>
        <end position="950"/>
    </location>
</feature>
<name>Q178E0_AEDAE</name>
<dbReference type="AlphaFoldDB" id="Q178E0"/>
<feature type="compositionally biased region" description="Low complexity" evidence="1">
    <location>
        <begin position="589"/>
        <end position="601"/>
    </location>
</feature>
<feature type="compositionally biased region" description="Basic and acidic residues" evidence="1">
    <location>
        <begin position="919"/>
        <end position="928"/>
    </location>
</feature>
<feature type="compositionally biased region" description="Acidic residues" evidence="1">
    <location>
        <begin position="366"/>
        <end position="376"/>
    </location>
</feature>
<evidence type="ECO:0000256" key="1">
    <source>
        <dbReference type="SAM" id="MobiDB-lite"/>
    </source>
</evidence>
<proteinExistence type="predicted"/>
<dbReference type="Proteomes" id="UP000682892">
    <property type="component" value="Unassembled WGS sequence"/>
</dbReference>
<feature type="region of interest" description="Disordered" evidence="1">
    <location>
        <begin position="32"/>
        <end position="76"/>
    </location>
</feature>
<accession>Q178E0</accession>
<feature type="region of interest" description="Disordered" evidence="1">
    <location>
        <begin position="574"/>
        <end position="623"/>
    </location>
</feature>
<protein>
    <submittedName>
        <fullName evidence="2">AAEL005933-PA</fullName>
    </submittedName>
</protein>
<feature type="compositionally biased region" description="Gly residues" evidence="1">
    <location>
        <begin position="305"/>
        <end position="321"/>
    </location>
</feature>
<feature type="region of interest" description="Disordered" evidence="1">
    <location>
        <begin position="364"/>
        <end position="430"/>
    </location>
</feature>
<feature type="compositionally biased region" description="Basic and acidic residues" evidence="1">
    <location>
        <begin position="32"/>
        <end position="41"/>
    </location>
</feature>
<feature type="compositionally biased region" description="Low complexity" evidence="1">
    <location>
        <begin position="61"/>
        <end position="76"/>
    </location>
</feature>
<feature type="region of interest" description="Disordered" evidence="1">
    <location>
        <begin position="884"/>
        <end position="977"/>
    </location>
</feature>
<feature type="region of interest" description="Disordered" evidence="1">
    <location>
        <begin position="637"/>
        <end position="667"/>
    </location>
</feature>
<feature type="compositionally biased region" description="Polar residues" evidence="1">
    <location>
        <begin position="892"/>
        <end position="905"/>
    </location>
</feature>
<feature type="region of interest" description="Disordered" evidence="1">
    <location>
        <begin position="133"/>
        <end position="162"/>
    </location>
</feature>
<gene>
    <name evidence="2" type="ORF">AaeL_AAEL005933</name>
</gene>
<dbReference type="PhylomeDB" id="Q178E0"/>
<feature type="compositionally biased region" description="Polar residues" evidence="1">
    <location>
        <begin position="152"/>
        <end position="162"/>
    </location>
</feature>
<feature type="compositionally biased region" description="Low complexity" evidence="1">
    <location>
        <begin position="138"/>
        <end position="147"/>
    </location>
</feature>